<protein>
    <recommendedName>
        <fullName evidence="3">Nuclear transport factor 2 family protein</fullName>
    </recommendedName>
</protein>
<gene>
    <name evidence="1" type="ORF">EDD61_1371</name>
</gene>
<evidence type="ECO:0000313" key="1">
    <source>
        <dbReference type="EMBL" id="TCU52247.1"/>
    </source>
</evidence>
<evidence type="ECO:0008006" key="3">
    <source>
        <dbReference type="Google" id="ProtNLM"/>
    </source>
</evidence>
<dbReference type="InterPro" id="IPR032710">
    <property type="entry name" value="NTF2-like_dom_sf"/>
</dbReference>
<proteinExistence type="predicted"/>
<dbReference type="RefSeq" id="WP_132225833.1">
    <property type="nucleotide sequence ID" value="NZ_JANKBG010000038.1"/>
</dbReference>
<dbReference type="SUPFAM" id="SSF54427">
    <property type="entry name" value="NTF2-like"/>
    <property type="match status" value="1"/>
</dbReference>
<accession>A0A4R3SVI2</accession>
<dbReference type="Proteomes" id="UP000295773">
    <property type="component" value="Unassembled WGS sequence"/>
</dbReference>
<dbReference type="EMBL" id="SMBP01000037">
    <property type="protein sequence ID" value="TCU52247.1"/>
    <property type="molecule type" value="Genomic_DNA"/>
</dbReference>
<dbReference type="Gene3D" id="3.10.450.50">
    <property type="match status" value="1"/>
</dbReference>
<evidence type="ECO:0000313" key="2">
    <source>
        <dbReference type="Proteomes" id="UP000295773"/>
    </source>
</evidence>
<sequence length="123" mass="14653">MNIYEFWKAVLKQDEQEIRNYFHQDARICWHCTNELFTLDEYIIANCEYPGDWDGVVKRVELLDDLIISVTLVYPKDQTVSYHVVSFLKLQQDKIISLDEYWADDGSAPQWRLDKHIGKPIKE</sequence>
<name>A0A4R3SVI2_9FIRM</name>
<reference evidence="1 2" key="1">
    <citation type="submission" date="2019-03" db="EMBL/GenBank/DDBJ databases">
        <title>Genomic Encyclopedia of Type Strains, Phase IV (KMG-IV): sequencing the most valuable type-strain genomes for metagenomic binning, comparative biology and taxonomic classification.</title>
        <authorList>
            <person name="Goeker M."/>
        </authorList>
    </citation>
    <scope>NUCLEOTIDE SEQUENCE [LARGE SCALE GENOMIC DNA]</scope>
    <source>
        <strain evidence="1 2">DSM 29481</strain>
    </source>
</reference>
<keyword evidence="2" id="KW-1185">Reference proteome</keyword>
<organism evidence="1 2">
    <name type="scientific">Longicatena caecimuris</name>
    <dbReference type="NCBI Taxonomy" id="1796635"/>
    <lineage>
        <taxon>Bacteria</taxon>
        <taxon>Bacillati</taxon>
        <taxon>Bacillota</taxon>
        <taxon>Erysipelotrichia</taxon>
        <taxon>Erysipelotrichales</taxon>
        <taxon>Erysipelotrichaceae</taxon>
        <taxon>Longicatena</taxon>
    </lineage>
</organism>
<dbReference type="AlphaFoldDB" id="A0A4R3SVI2"/>
<comment type="caution">
    <text evidence="1">The sequence shown here is derived from an EMBL/GenBank/DDBJ whole genome shotgun (WGS) entry which is preliminary data.</text>
</comment>